<accession>A0A4Q9MUF7</accession>
<sequence length="67" mass="7610">MLSRRTRNPRTCLPCHRSIMPDPPYHPSIAPICLVQTNSRPSYTPSIGSRPLPPRAPIRTRLHSIKI</sequence>
<dbReference type="Proteomes" id="UP000292957">
    <property type="component" value="Unassembled WGS sequence"/>
</dbReference>
<gene>
    <name evidence="1" type="ORF">BD311DRAFT_755187</name>
</gene>
<evidence type="ECO:0000313" key="1">
    <source>
        <dbReference type="EMBL" id="TBU30041.1"/>
    </source>
</evidence>
<name>A0A4Q9MUF7_9APHY</name>
<proteinExistence type="predicted"/>
<dbReference type="EMBL" id="ML143408">
    <property type="protein sequence ID" value="TBU30041.1"/>
    <property type="molecule type" value="Genomic_DNA"/>
</dbReference>
<dbReference type="AlphaFoldDB" id="A0A4Q9MUF7"/>
<protein>
    <submittedName>
        <fullName evidence="1">Uncharacterized protein</fullName>
    </submittedName>
</protein>
<reference evidence="1" key="1">
    <citation type="submission" date="2019-01" db="EMBL/GenBank/DDBJ databases">
        <title>Draft genome sequences of three monokaryotic isolates of the white-rot basidiomycete fungus Dichomitus squalens.</title>
        <authorList>
            <consortium name="DOE Joint Genome Institute"/>
            <person name="Lopez S.C."/>
            <person name="Andreopoulos B."/>
            <person name="Pangilinan J."/>
            <person name="Lipzen A."/>
            <person name="Riley R."/>
            <person name="Ahrendt S."/>
            <person name="Ng V."/>
            <person name="Barry K."/>
            <person name="Daum C."/>
            <person name="Grigoriev I.V."/>
            <person name="Hilden K.S."/>
            <person name="Makela M.R."/>
            <person name="de Vries R.P."/>
        </authorList>
    </citation>
    <scope>NUCLEOTIDE SEQUENCE [LARGE SCALE GENOMIC DNA]</scope>
    <source>
        <strain evidence="1">OM18370.1</strain>
    </source>
</reference>
<organism evidence="1">
    <name type="scientific">Dichomitus squalens</name>
    <dbReference type="NCBI Taxonomy" id="114155"/>
    <lineage>
        <taxon>Eukaryota</taxon>
        <taxon>Fungi</taxon>
        <taxon>Dikarya</taxon>
        <taxon>Basidiomycota</taxon>
        <taxon>Agaricomycotina</taxon>
        <taxon>Agaricomycetes</taxon>
        <taxon>Polyporales</taxon>
        <taxon>Polyporaceae</taxon>
        <taxon>Dichomitus</taxon>
    </lineage>
</organism>